<keyword evidence="5" id="KW-1185">Reference proteome</keyword>
<dbReference type="PROSITE" id="PS51257">
    <property type="entry name" value="PROKAR_LIPOPROTEIN"/>
    <property type="match status" value="1"/>
</dbReference>
<dbReference type="eggNOG" id="COG0526">
    <property type="taxonomic scope" value="Bacteria"/>
</dbReference>
<sequence>MKKISLVILIVLFLIGCSPKESLTEIPKEHSIDLVLPQHGRAIIYFGRDSCPHCKNFFPKLKAVMKNQGKVLYYYNIDNHLQDSLLSKEMENFKIEQIPALVIYKNKEIIATLVGDKSEKEIENFIKQSES</sequence>
<evidence type="ECO:0000313" key="2">
    <source>
        <dbReference type="EMBL" id="EOH99723.1"/>
    </source>
</evidence>
<proteinExistence type="predicted"/>
<reference evidence="3 5" key="2">
    <citation type="submission" date="2013-03" db="EMBL/GenBank/DDBJ databases">
        <title>The Genome Sequence of Enterococcus haemoperoxidus BAA-382 (PacBio/Illumina hybrid assembly).</title>
        <authorList>
            <consortium name="The Broad Institute Genomics Platform"/>
            <consortium name="The Broad Institute Genome Sequencing Center for Infectious Disease"/>
            <person name="Earl A."/>
            <person name="Russ C."/>
            <person name="Gilmore M."/>
            <person name="Surin D."/>
            <person name="Walker B."/>
            <person name="Young S."/>
            <person name="Zeng Q."/>
            <person name="Gargeya S."/>
            <person name="Fitzgerald M."/>
            <person name="Haas B."/>
            <person name="Abouelleil A."/>
            <person name="Allen A.W."/>
            <person name="Alvarado L."/>
            <person name="Arachchi H.M."/>
            <person name="Berlin A.M."/>
            <person name="Chapman S.B."/>
            <person name="Gainer-Dewar J."/>
            <person name="Goldberg J."/>
            <person name="Griggs A."/>
            <person name="Gujja S."/>
            <person name="Hansen M."/>
            <person name="Howarth C."/>
            <person name="Imamovic A."/>
            <person name="Ireland A."/>
            <person name="Larimer J."/>
            <person name="McCowan C."/>
            <person name="Murphy C."/>
            <person name="Pearson M."/>
            <person name="Poon T.W."/>
            <person name="Priest M."/>
            <person name="Roberts A."/>
            <person name="Saif S."/>
            <person name="Shea T."/>
            <person name="Sisk P."/>
            <person name="Sykes S."/>
            <person name="Wortman J."/>
            <person name="Nusbaum C."/>
            <person name="Birren B."/>
        </authorList>
    </citation>
    <scope>NUCLEOTIDE SEQUENCE [LARGE SCALE GENOMIC DNA]</scope>
    <source>
        <strain evidence="3 5">ATCC BAA-382</strain>
    </source>
</reference>
<dbReference type="EMBL" id="AJAR01000010">
    <property type="protein sequence ID" value="EOH99723.1"/>
    <property type="molecule type" value="Genomic_DNA"/>
</dbReference>
<dbReference type="AlphaFoldDB" id="R2QWG9"/>
<dbReference type="SUPFAM" id="SSF52833">
    <property type="entry name" value="Thioredoxin-like"/>
    <property type="match status" value="1"/>
</dbReference>
<protein>
    <recommendedName>
        <fullName evidence="1">Thioredoxin domain-containing protein</fullName>
    </recommendedName>
</protein>
<accession>R2QWG9</accession>
<dbReference type="PATRIC" id="fig|1158608.3.peg.856"/>
<dbReference type="STRING" id="155618.RV06_GL002039"/>
<dbReference type="InterPro" id="IPR046698">
    <property type="entry name" value="PedC-like"/>
</dbReference>
<evidence type="ECO:0000259" key="1">
    <source>
        <dbReference type="PROSITE" id="PS51352"/>
    </source>
</evidence>
<dbReference type="InterPro" id="IPR036249">
    <property type="entry name" value="Thioredoxin-like_sf"/>
</dbReference>
<dbReference type="Proteomes" id="UP000013858">
    <property type="component" value="Unassembled WGS sequence"/>
</dbReference>
<gene>
    <name evidence="3" type="ORF">I583_01537</name>
    <name evidence="2" type="ORF">UAW_00876</name>
</gene>
<dbReference type="Gene3D" id="3.40.30.10">
    <property type="entry name" value="Glutaredoxin"/>
    <property type="match status" value="1"/>
</dbReference>
<dbReference type="Proteomes" id="UP000014197">
    <property type="component" value="Unassembled WGS sequence"/>
</dbReference>
<dbReference type="CDD" id="cd02947">
    <property type="entry name" value="TRX_family"/>
    <property type="match status" value="1"/>
</dbReference>
<name>R2QWG9_9ENTE</name>
<dbReference type="InterPro" id="IPR013766">
    <property type="entry name" value="Thioredoxin_domain"/>
</dbReference>
<evidence type="ECO:0000313" key="5">
    <source>
        <dbReference type="Proteomes" id="UP000014197"/>
    </source>
</evidence>
<dbReference type="RefSeq" id="WP_010761085.1">
    <property type="nucleotide sequence ID" value="NZ_KB946315.1"/>
</dbReference>
<evidence type="ECO:0000313" key="4">
    <source>
        <dbReference type="Proteomes" id="UP000013858"/>
    </source>
</evidence>
<dbReference type="PROSITE" id="PS51352">
    <property type="entry name" value="THIOREDOXIN_2"/>
    <property type="match status" value="1"/>
</dbReference>
<feature type="domain" description="Thioredoxin" evidence="1">
    <location>
        <begin position="12"/>
        <end position="131"/>
    </location>
</feature>
<evidence type="ECO:0000313" key="3">
    <source>
        <dbReference type="EMBL" id="EOT62537.1"/>
    </source>
</evidence>
<reference evidence="2 4" key="1">
    <citation type="submission" date="2013-02" db="EMBL/GenBank/DDBJ databases">
        <title>The Genome Sequence of Enterococcus haemoperoxidus BAA-382.</title>
        <authorList>
            <consortium name="The Broad Institute Genome Sequencing Platform"/>
            <consortium name="The Broad Institute Genome Sequencing Center for Infectious Disease"/>
            <person name="Earl A.M."/>
            <person name="Gilmore M.S."/>
            <person name="Lebreton F."/>
            <person name="Walker B."/>
            <person name="Young S.K."/>
            <person name="Zeng Q."/>
            <person name="Gargeya S."/>
            <person name="Fitzgerald M."/>
            <person name="Haas B."/>
            <person name="Abouelleil A."/>
            <person name="Alvarado L."/>
            <person name="Arachchi H.M."/>
            <person name="Berlin A.M."/>
            <person name="Chapman S.B."/>
            <person name="Dewar J."/>
            <person name="Goldberg J."/>
            <person name="Griggs A."/>
            <person name="Gujja S."/>
            <person name="Hansen M."/>
            <person name="Howarth C."/>
            <person name="Imamovic A."/>
            <person name="Larimer J."/>
            <person name="McCowan C."/>
            <person name="Murphy C."/>
            <person name="Neiman D."/>
            <person name="Pearson M."/>
            <person name="Priest M."/>
            <person name="Roberts A."/>
            <person name="Saif S."/>
            <person name="Shea T."/>
            <person name="Sisk P."/>
            <person name="Sykes S."/>
            <person name="Wortman J."/>
            <person name="Nusbaum C."/>
            <person name="Birren B."/>
        </authorList>
    </citation>
    <scope>NUCLEOTIDE SEQUENCE [LARGE SCALE GENOMIC DNA]</scope>
    <source>
        <strain evidence="2 4">ATCC BAA-382</strain>
    </source>
</reference>
<organism evidence="2 4">
    <name type="scientific">Enterococcus haemoperoxidus ATCC BAA-382</name>
    <dbReference type="NCBI Taxonomy" id="1158608"/>
    <lineage>
        <taxon>Bacteria</taxon>
        <taxon>Bacillati</taxon>
        <taxon>Bacillota</taxon>
        <taxon>Bacilli</taxon>
        <taxon>Lactobacillales</taxon>
        <taxon>Enterococcaceae</taxon>
        <taxon>Enterococcus</taxon>
    </lineage>
</organism>
<dbReference type="EMBL" id="ASVY01000002">
    <property type="protein sequence ID" value="EOT62537.1"/>
    <property type="molecule type" value="Genomic_DNA"/>
</dbReference>
<comment type="caution">
    <text evidence="2">The sequence shown here is derived from an EMBL/GenBank/DDBJ whole genome shotgun (WGS) entry which is preliminary data.</text>
</comment>
<dbReference type="Pfam" id="PF20207">
    <property type="entry name" value="DUF6568"/>
    <property type="match status" value="1"/>
</dbReference>